<name>A0A9N7TP93_PLEPL</name>
<dbReference type="AlphaFoldDB" id="A0A9N7TP93"/>
<gene>
    <name evidence="1" type="ORF">PLEPLA_LOCUS3837</name>
</gene>
<protein>
    <submittedName>
        <fullName evidence="1">Uncharacterized protein</fullName>
    </submittedName>
</protein>
<reference evidence="1" key="1">
    <citation type="submission" date="2020-03" db="EMBL/GenBank/DDBJ databases">
        <authorList>
            <person name="Weist P."/>
        </authorList>
    </citation>
    <scope>NUCLEOTIDE SEQUENCE</scope>
</reference>
<evidence type="ECO:0000313" key="1">
    <source>
        <dbReference type="EMBL" id="CAB1416081.1"/>
    </source>
</evidence>
<keyword evidence="2" id="KW-1185">Reference proteome</keyword>
<sequence>MDDGWKFGWMPQRGDTQRAGGGVMEFKIEPTVVFNTKQLTDKVLNYLENKVEHSGAEKAAALCAGDSREQDAASEVLRPHLSVHHLKQPLPSSNPFANSPPHVSSSSNFHLNLNSIDKLLLPLCVGLITQSISIL</sequence>
<accession>A0A9N7TP93</accession>
<proteinExistence type="predicted"/>
<dbReference type="Proteomes" id="UP001153269">
    <property type="component" value="Unassembled WGS sequence"/>
</dbReference>
<dbReference type="EMBL" id="CADEAL010000189">
    <property type="protein sequence ID" value="CAB1416081.1"/>
    <property type="molecule type" value="Genomic_DNA"/>
</dbReference>
<comment type="caution">
    <text evidence="1">The sequence shown here is derived from an EMBL/GenBank/DDBJ whole genome shotgun (WGS) entry which is preliminary data.</text>
</comment>
<evidence type="ECO:0000313" key="2">
    <source>
        <dbReference type="Proteomes" id="UP001153269"/>
    </source>
</evidence>
<organism evidence="1 2">
    <name type="scientific">Pleuronectes platessa</name>
    <name type="common">European plaice</name>
    <dbReference type="NCBI Taxonomy" id="8262"/>
    <lineage>
        <taxon>Eukaryota</taxon>
        <taxon>Metazoa</taxon>
        <taxon>Chordata</taxon>
        <taxon>Craniata</taxon>
        <taxon>Vertebrata</taxon>
        <taxon>Euteleostomi</taxon>
        <taxon>Actinopterygii</taxon>
        <taxon>Neopterygii</taxon>
        <taxon>Teleostei</taxon>
        <taxon>Neoteleostei</taxon>
        <taxon>Acanthomorphata</taxon>
        <taxon>Carangaria</taxon>
        <taxon>Pleuronectiformes</taxon>
        <taxon>Pleuronectoidei</taxon>
        <taxon>Pleuronectidae</taxon>
        <taxon>Pleuronectes</taxon>
    </lineage>
</organism>